<dbReference type="InterPro" id="IPR011009">
    <property type="entry name" value="Kinase-like_dom_sf"/>
</dbReference>
<dbReference type="InterPro" id="IPR051678">
    <property type="entry name" value="AGP_Transferase"/>
</dbReference>
<feature type="region of interest" description="Disordered" evidence="1">
    <location>
        <begin position="1"/>
        <end position="20"/>
    </location>
</feature>
<evidence type="ECO:0000313" key="3">
    <source>
        <dbReference type="EMBL" id="KAK0643081.1"/>
    </source>
</evidence>
<feature type="compositionally biased region" description="Acidic residues" evidence="1">
    <location>
        <begin position="495"/>
        <end position="512"/>
    </location>
</feature>
<feature type="compositionally biased region" description="Basic and acidic residues" evidence="1">
    <location>
        <begin position="1"/>
        <end position="12"/>
    </location>
</feature>
<dbReference type="PANTHER" id="PTHR21310">
    <property type="entry name" value="AMINOGLYCOSIDE PHOSPHOTRANSFERASE-RELATED-RELATED"/>
    <property type="match status" value="1"/>
</dbReference>
<feature type="compositionally biased region" description="Basic and acidic residues" evidence="1">
    <location>
        <begin position="543"/>
        <end position="554"/>
    </location>
</feature>
<reference evidence="3" key="1">
    <citation type="submission" date="2023-06" db="EMBL/GenBank/DDBJ databases">
        <title>Genome-scale phylogeny and comparative genomics of the fungal order Sordariales.</title>
        <authorList>
            <consortium name="Lawrence Berkeley National Laboratory"/>
            <person name="Hensen N."/>
            <person name="Bonometti L."/>
            <person name="Westerberg I."/>
            <person name="Brannstrom I.O."/>
            <person name="Guillou S."/>
            <person name="Cros-Aarteil S."/>
            <person name="Calhoun S."/>
            <person name="Haridas S."/>
            <person name="Kuo A."/>
            <person name="Mondo S."/>
            <person name="Pangilinan J."/>
            <person name="Riley R."/>
            <person name="Labutti K."/>
            <person name="Andreopoulos B."/>
            <person name="Lipzen A."/>
            <person name="Chen C."/>
            <person name="Yanf M."/>
            <person name="Daum C."/>
            <person name="Ng V."/>
            <person name="Clum A."/>
            <person name="Steindorff A."/>
            <person name="Ohm R."/>
            <person name="Martin F."/>
            <person name="Silar P."/>
            <person name="Natvig D."/>
            <person name="Lalanne C."/>
            <person name="Gautier V."/>
            <person name="Ament-Velasquez S.L."/>
            <person name="Kruys A."/>
            <person name="Hutchinson M.I."/>
            <person name="Powell A.J."/>
            <person name="Barry K."/>
            <person name="Miller A.N."/>
            <person name="Grigoriev I.V."/>
            <person name="Debuchy R."/>
            <person name="Gladieux P."/>
            <person name="Thoren M.H."/>
            <person name="Johannesson H."/>
        </authorList>
    </citation>
    <scope>NUCLEOTIDE SEQUENCE</scope>
    <source>
        <strain evidence="3">SMH2532-1</strain>
    </source>
</reference>
<dbReference type="EMBL" id="JAULSV010000005">
    <property type="protein sequence ID" value="KAK0643081.1"/>
    <property type="molecule type" value="Genomic_DNA"/>
</dbReference>
<dbReference type="AlphaFoldDB" id="A0AA39XZD4"/>
<gene>
    <name evidence="3" type="ORF">B0T16DRAFT_415282</name>
</gene>
<evidence type="ECO:0000256" key="1">
    <source>
        <dbReference type="SAM" id="MobiDB-lite"/>
    </source>
</evidence>
<dbReference type="Proteomes" id="UP001174936">
    <property type="component" value="Unassembled WGS sequence"/>
</dbReference>
<dbReference type="InterPro" id="IPR002575">
    <property type="entry name" value="Aminoglycoside_PTrfase"/>
</dbReference>
<feature type="domain" description="Aminoglycoside phosphotransferase" evidence="2">
    <location>
        <begin position="116"/>
        <end position="352"/>
    </location>
</feature>
<dbReference type="Pfam" id="PF01636">
    <property type="entry name" value="APH"/>
    <property type="match status" value="1"/>
</dbReference>
<proteinExistence type="predicted"/>
<organism evidence="3 4">
    <name type="scientific">Cercophora newfieldiana</name>
    <dbReference type="NCBI Taxonomy" id="92897"/>
    <lineage>
        <taxon>Eukaryota</taxon>
        <taxon>Fungi</taxon>
        <taxon>Dikarya</taxon>
        <taxon>Ascomycota</taxon>
        <taxon>Pezizomycotina</taxon>
        <taxon>Sordariomycetes</taxon>
        <taxon>Sordariomycetidae</taxon>
        <taxon>Sordariales</taxon>
        <taxon>Lasiosphaeriaceae</taxon>
        <taxon>Cercophora</taxon>
    </lineage>
</organism>
<feature type="region of interest" description="Disordered" evidence="1">
    <location>
        <begin position="492"/>
        <end position="554"/>
    </location>
</feature>
<comment type="caution">
    <text evidence="3">The sequence shown here is derived from an EMBL/GenBank/DDBJ whole genome shotgun (WGS) entry which is preliminary data.</text>
</comment>
<sequence>MSKRAELIKMEPPELPAPPVELPADEVKHAKHHDVWDESSNIPKPVFPKIDLRKAVELVYRRVCKVPAQDICNVNLYITPGTHSKLYLIERMRSGVTTQQHLMRVCLPVDPGHRTLSEVTALNHVRKRTNNVLPITVPKVIDYENTVTDENELGFEWVLMSYVPGEPAIRHWRKMTMEQKVSFVEQIAEFQSRYISDRFEGIGSLVPSMPTNDNPDPNPVAGHLVHPFFFSGSALDHDVNRGPFKSSHDFVMALLDLAGKMNYPLEDTEDGEEIKKMLTPIQLIAREKRYKIASSLDSILSRIFPDAMLEDPESTILSHNNMTLSNIRVDPDDSYKITGIVGWSLASTSPPWKTSNVPLFLTYIKAPREKRPEEHRYHDAQWMGEEDLLPLSPNGKEQQYWRDMMEYEVTQLLRVYCAKMKSLGKWNCNTERHKPKKDVWAAVEACFMNPPGEDLVQGLERVEKWVEDITAWIVAHDNDILMPTLEKQLNWAKPEDEEEDDDEQTMVEDSEEISVQGEPEDKDFPGEYSPVSETPSAWGETPLQDREYEAVFYS</sequence>
<dbReference type="PANTHER" id="PTHR21310:SF13">
    <property type="entry name" value="AMINOGLYCOSIDE PHOSPHOTRANSFERASE DOMAIN-CONTAINING PROTEIN"/>
    <property type="match status" value="1"/>
</dbReference>
<name>A0AA39XZD4_9PEZI</name>
<dbReference type="SUPFAM" id="SSF56112">
    <property type="entry name" value="Protein kinase-like (PK-like)"/>
    <property type="match status" value="1"/>
</dbReference>
<protein>
    <recommendedName>
        <fullName evidence="2">Aminoglycoside phosphotransferase domain-containing protein</fullName>
    </recommendedName>
</protein>
<evidence type="ECO:0000313" key="4">
    <source>
        <dbReference type="Proteomes" id="UP001174936"/>
    </source>
</evidence>
<keyword evidence="4" id="KW-1185">Reference proteome</keyword>
<accession>A0AA39XZD4</accession>
<evidence type="ECO:0000259" key="2">
    <source>
        <dbReference type="Pfam" id="PF01636"/>
    </source>
</evidence>